<keyword evidence="3" id="KW-1185">Reference proteome</keyword>
<keyword evidence="2" id="KW-0012">Acyltransferase</keyword>
<comment type="caution">
    <text evidence="2">The sequence shown here is derived from an EMBL/GenBank/DDBJ whole genome shotgun (WGS) entry which is preliminary data.</text>
</comment>
<dbReference type="OrthoDB" id="4190732at2"/>
<dbReference type="InterPro" id="IPR011032">
    <property type="entry name" value="GroES-like_sf"/>
</dbReference>
<dbReference type="Gene3D" id="3.90.180.10">
    <property type="entry name" value="Medium-chain alcohol dehydrogenases, catalytic domain"/>
    <property type="match status" value="1"/>
</dbReference>
<dbReference type="PANTHER" id="PTHR43677:SF4">
    <property type="entry name" value="QUINONE OXIDOREDUCTASE-LIKE PROTEIN 2"/>
    <property type="match status" value="1"/>
</dbReference>
<dbReference type="InterPro" id="IPR013149">
    <property type="entry name" value="ADH-like_C"/>
</dbReference>
<dbReference type="EMBL" id="WEGK01000010">
    <property type="protein sequence ID" value="MQY21484.1"/>
    <property type="molecule type" value="Genomic_DNA"/>
</dbReference>
<sequence>MRAAYCTEYGAPDKLSVVELDDPEPGPGQVAVRIHAASVNFPDVLMVADQYQVPLSLPFIPGSEFAGEVCAIGPGVSDLKVGAPVAGSAMGGAFAEQVVVPADSLREVPEGLDMVQAAAFHVAYGTAYHSLVTIGGGVAGEWVTVLGAAGGVGSATVDVATRLGMRVIAAASSPDRLAVARDLGAVAGIDYSREDLKTRLRELSDGGVHLVIDPVGGDYSEAALRALRHGGRFVTVGYADGEIPRVPLNLVLLKDATVRGFEIRLLRRDNPEAVAAATRALSAMVRDGMHPHVSAVHPLADVAEALTAVAQRRTTGKVVLDMIGH</sequence>
<keyword evidence="2" id="KW-0808">Transferase</keyword>
<reference evidence="2 3" key="1">
    <citation type="submission" date="2019-10" db="EMBL/GenBank/DDBJ databases">
        <title>Nocardia macrotermitis sp. nov. and Nocardia aurantia sp. nov., isolated from the gut of fungus growing-termite Macrotermes natalensis.</title>
        <authorList>
            <person name="Benndorf R."/>
            <person name="Schwitalla J."/>
            <person name="Martin K."/>
            <person name="De Beer W."/>
            <person name="Kaster A.-K."/>
            <person name="Vollmers J."/>
            <person name="Poulsen M."/>
            <person name="Beemelmanns C."/>
        </authorList>
    </citation>
    <scope>NUCLEOTIDE SEQUENCE [LARGE SCALE GENOMIC DNA]</scope>
    <source>
        <strain evidence="2 3">RB20</strain>
    </source>
</reference>
<gene>
    <name evidence="2" type="primary">pks5</name>
    <name evidence="2" type="ORF">NRB20_45950</name>
</gene>
<dbReference type="RefSeq" id="WP_153412290.1">
    <property type="nucleotide sequence ID" value="NZ_WEGK01000010.1"/>
</dbReference>
<dbReference type="EC" id="2.3.1.-" evidence="2"/>
<dbReference type="SMART" id="SM00829">
    <property type="entry name" value="PKS_ER"/>
    <property type="match status" value="1"/>
</dbReference>
<organism evidence="2 3">
    <name type="scientific">Nocardia macrotermitis</name>
    <dbReference type="NCBI Taxonomy" id="2585198"/>
    <lineage>
        <taxon>Bacteria</taxon>
        <taxon>Bacillati</taxon>
        <taxon>Actinomycetota</taxon>
        <taxon>Actinomycetes</taxon>
        <taxon>Mycobacteriales</taxon>
        <taxon>Nocardiaceae</taxon>
        <taxon>Nocardia</taxon>
    </lineage>
</organism>
<dbReference type="Pfam" id="PF08240">
    <property type="entry name" value="ADH_N"/>
    <property type="match status" value="1"/>
</dbReference>
<dbReference type="InterPro" id="IPR020843">
    <property type="entry name" value="ER"/>
</dbReference>
<feature type="domain" description="Enoyl reductase (ER)" evidence="1">
    <location>
        <begin position="10"/>
        <end position="320"/>
    </location>
</feature>
<dbReference type="Proteomes" id="UP000438448">
    <property type="component" value="Unassembled WGS sequence"/>
</dbReference>
<evidence type="ECO:0000259" key="1">
    <source>
        <dbReference type="SMART" id="SM00829"/>
    </source>
</evidence>
<dbReference type="SUPFAM" id="SSF50129">
    <property type="entry name" value="GroES-like"/>
    <property type="match status" value="1"/>
</dbReference>
<dbReference type="SUPFAM" id="SSF51735">
    <property type="entry name" value="NAD(P)-binding Rossmann-fold domains"/>
    <property type="match status" value="1"/>
</dbReference>
<name>A0A7K0D9F4_9NOCA</name>
<dbReference type="InterPro" id="IPR051397">
    <property type="entry name" value="Zn-ADH-like_protein"/>
</dbReference>
<dbReference type="Gene3D" id="3.40.50.720">
    <property type="entry name" value="NAD(P)-binding Rossmann-like Domain"/>
    <property type="match status" value="1"/>
</dbReference>
<dbReference type="AlphaFoldDB" id="A0A7K0D9F4"/>
<dbReference type="Pfam" id="PF00107">
    <property type="entry name" value="ADH_zinc_N"/>
    <property type="match status" value="1"/>
</dbReference>
<accession>A0A7K0D9F4</accession>
<dbReference type="InterPro" id="IPR013154">
    <property type="entry name" value="ADH-like_N"/>
</dbReference>
<evidence type="ECO:0000313" key="3">
    <source>
        <dbReference type="Proteomes" id="UP000438448"/>
    </source>
</evidence>
<dbReference type="PANTHER" id="PTHR43677">
    <property type="entry name" value="SHORT-CHAIN DEHYDROGENASE/REDUCTASE"/>
    <property type="match status" value="1"/>
</dbReference>
<dbReference type="CDD" id="cd08241">
    <property type="entry name" value="QOR1"/>
    <property type="match status" value="1"/>
</dbReference>
<proteinExistence type="predicted"/>
<protein>
    <submittedName>
        <fullName evidence="2">Mycocerosic acid synthase-like polyketide synthase</fullName>
        <ecNumber evidence="2">2.3.1.-</ecNumber>
    </submittedName>
</protein>
<dbReference type="GO" id="GO:0016491">
    <property type="term" value="F:oxidoreductase activity"/>
    <property type="evidence" value="ECO:0007669"/>
    <property type="project" value="InterPro"/>
</dbReference>
<evidence type="ECO:0000313" key="2">
    <source>
        <dbReference type="EMBL" id="MQY21484.1"/>
    </source>
</evidence>
<dbReference type="InterPro" id="IPR036291">
    <property type="entry name" value="NAD(P)-bd_dom_sf"/>
</dbReference>
<dbReference type="GO" id="GO:0016746">
    <property type="term" value="F:acyltransferase activity"/>
    <property type="evidence" value="ECO:0007669"/>
    <property type="project" value="UniProtKB-KW"/>
</dbReference>